<name>A0A2N0X4R9_9CORY</name>
<keyword evidence="1" id="KW-0812">Transmembrane</keyword>
<dbReference type="EMBL" id="PJAF01000053">
    <property type="protein sequence ID" value="PKF67696.1"/>
    <property type="molecule type" value="Genomic_DNA"/>
</dbReference>
<evidence type="ECO:0000313" key="2">
    <source>
        <dbReference type="EMBL" id="PKF67696.1"/>
    </source>
</evidence>
<feature type="transmembrane region" description="Helical" evidence="1">
    <location>
        <begin position="15"/>
        <end position="39"/>
    </location>
</feature>
<dbReference type="STRING" id="1121365.GCA_000375365_01052"/>
<dbReference type="AlphaFoldDB" id="A0A2N0X4R9"/>
<keyword evidence="1" id="KW-0472">Membrane</keyword>
<protein>
    <submittedName>
        <fullName evidence="2">TadE-like protein</fullName>
    </submittedName>
</protein>
<dbReference type="InterPro" id="IPR021202">
    <property type="entry name" value="Rv3654c-like"/>
</dbReference>
<keyword evidence="1" id="KW-1133">Transmembrane helix</keyword>
<proteinExistence type="predicted"/>
<dbReference type="Proteomes" id="UP000233249">
    <property type="component" value="Unassembled WGS sequence"/>
</dbReference>
<evidence type="ECO:0000256" key="1">
    <source>
        <dbReference type="SAM" id="Phobius"/>
    </source>
</evidence>
<dbReference type="NCBIfam" id="TIGR03816">
    <property type="entry name" value="tadE_like_DECH"/>
    <property type="match status" value="1"/>
</dbReference>
<gene>
    <name evidence="2" type="ORF">CXB45_10930</name>
</gene>
<dbReference type="RefSeq" id="WP_101174445.1">
    <property type="nucleotide sequence ID" value="NZ_JAKRKB010000022.1"/>
</dbReference>
<reference evidence="2 3" key="1">
    <citation type="submission" date="2017-12" db="EMBL/GenBank/DDBJ databases">
        <title>Corynebacterium mastitidis 16-1433 Genome.</title>
        <authorList>
            <person name="Gulvik C.A."/>
        </authorList>
    </citation>
    <scope>NUCLEOTIDE SEQUENCE [LARGE SCALE GENOMIC DNA]</scope>
    <source>
        <strain evidence="2 3">16-1433</strain>
    </source>
</reference>
<accession>A0A2N0X4R9</accession>
<organism evidence="2 3">
    <name type="scientific">Corynebacterium mastitidis</name>
    <dbReference type="NCBI Taxonomy" id="161890"/>
    <lineage>
        <taxon>Bacteria</taxon>
        <taxon>Bacillati</taxon>
        <taxon>Actinomycetota</taxon>
        <taxon>Actinomycetes</taxon>
        <taxon>Mycobacteriales</taxon>
        <taxon>Corynebacteriaceae</taxon>
        <taxon>Corynebacterium</taxon>
    </lineage>
</organism>
<comment type="caution">
    <text evidence="2">The sequence shown here is derived from an EMBL/GenBank/DDBJ whole genome shotgun (WGS) entry which is preliminary data.</text>
</comment>
<evidence type="ECO:0000313" key="3">
    <source>
        <dbReference type="Proteomes" id="UP000233249"/>
    </source>
</evidence>
<dbReference type="OrthoDB" id="10001491at2"/>
<sequence length="112" mass="11236">MGRGPRREGQTGEEGYATVVAAVLSAGVVGIAATAMLAAGNTLAHHRAQVAADMASVAGAHRAWAGGDACAVAEGAARDNEAEMVECRREAADVVVTVALRGRRATARAGPL</sequence>